<accession>H9GB94</accession>
<comment type="subcellular location">
    <subcellularLocation>
        <location evidence="1">Cytoplasm</location>
    </subcellularLocation>
</comment>
<evidence type="ECO:0000256" key="3">
    <source>
        <dbReference type="ARBA" id="ARBA00022490"/>
    </source>
</evidence>
<dbReference type="GeneTree" id="ENSGT00940000157101"/>
<dbReference type="FunFam" id="3.40.50.300:FF:000433">
    <property type="entry name" value="Estrogen sulfotransferase"/>
    <property type="match status" value="1"/>
</dbReference>
<feature type="domain" description="Sulfotransferase" evidence="6">
    <location>
        <begin position="47"/>
        <end position="298"/>
    </location>
</feature>
<dbReference type="OrthoDB" id="205623at2759"/>
<protein>
    <recommendedName>
        <fullName evidence="5">Sulfotransferase</fullName>
        <ecNumber evidence="5">2.8.2.-</ecNumber>
    </recommendedName>
</protein>
<evidence type="ECO:0000256" key="5">
    <source>
        <dbReference type="RuleBase" id="RU361155"/>
    </source>
</evidence>
<evidence type="ECO:0000256" key="1">
    <source>
        <dbReference type="ARBA" id="ARBA00004496"/>
    </source>
</evidence>
<reference evidence="7" key="2">
    <citation type="submission" date="2025-08" db="UniProtKB">
        <authorList>
            <consortium name="Ensembl"/>
        </authorList>
    </citation>
    <scope>IDENTIFICATION</scope>
</reference>
<dbReference type="GO" id="GO:0004062">
    <property type="term" value="F:aryl sulfotransferase activity"/>
    <property type="evidence" value="ECO:0000318"/>
    <property type="project" value="GO_Central"/>
</dbReference>
<dbReference type="GO" id="GO:0051923">
    <property type="term" value="P:sulfation"/>
    <property type="evidence" value="ECO:0000318"/>
    <property type="project" value="GO_Central"/>
</dbReference>
<dbReference type="PANTHER" id="PTHR11783">
    <property type="entry name" value="SULFOTRANSFERASE SULT"/>
    <property type="match status" value="1"/>
</dbReference>
<dbReference type="Pfam" id="PF00685">
    <property type="entry name" value="Sulfotransfer_1"/>
    <property type="match status" value="1"/>
</dbReference>
<proteinExistence type="inferred from homology"/>
<dbReference type="RefSeq" id="XP_003225297.2">
    <property type="nucleotide sequence ID" value="XM_003225249.4"/>
</dbReference>
<dbReference type="InterPro" id="IPR027417">
    <property type="entry name" value="P-loop_NTPase"/>
</dbReference>
<dbReference type="SUPFAM" id="SSF52540">
    <property type="entry name" value="P-loop containing nucleoside triphosphate hydrolases"/>
    <property type="match status" value="1"/>
</dbReference>
<evidence type="ECO:0000259" key="6">
    <source>
        <dbReference type="Pfam" id="PF00685"/>
    </source>
</evidence>
<dbReference type="GeneID" id="100566571"/>
<dbReference type="Proteomes" id="UP000001646">
    <property type="component" value="Unplaced"/>
</dbReference>
<evidence type="ECO:0000313" key="8">
    <source>
        <dbReference type="Proteomes" id="UP000001646"/>
    </source>
</evidence>
<dbReference type="Ensembl" id="ENSACAT00000006340.3">
    <property type="protein sequence ID" value="ENSACAP00000006203.3"/>
    <property type="gene ID" value="ENSACAG00000006355.3"/>
</dbReference>
<keyword evidence="8" id="KW-1185">Reference proteome</keyword>
<sequence length="305" mass="35573">MTDLQSNMESFDPSTIRILKLVTLEGVPLFDDTVEQWETIWNFKAKPDDLLICTYPKAGTTWMQEIVDMIRHGGDTEKCARAPIYERIPYIELCELKPFPSGIEQAEALPSPRTLKSHLPVHLLPPSFFEQNCKIIYVARNPKDLAVSYFHFIRMDKTMVQPENWDEFVETFIAGTVAYGSWFDHVKDWWKAKDHHQVLYLFYEDMKEDLAREIKKVAQFMDVELPEPVLNRIVKHTKFESMKVNPAVNYTTVPDCLMDQTISPFMRKGIVGDWKEHFTVAQSERLDEICTQLLKESGLTFRTEL</sequence>
<dbReference type="InterPro" id="IPR000863">
    <property type="entry name" value="Sulfotransferase_dom"/>
</dbReference>
<dbReference type="GO" id="GO:0005737">
    <property type="term" value="C:cytoplasm"/>
    <property type="evidence" value="ECO:0000318"/>
    <property type="project" value="GO_Central"/>
</dbReference>
<evidence type="ECO:0000256" key="2">
    <source>
        <dbReference type="ARBA" id="ARBA00005771"/>
    </source>
</evidence>
<dbReference type="Bgee" id="ENSACAG00000006355">
    <property type="expression patterns" value="Expressed in liver and 8 other cell types or tissues"/>
</dbReference>
<dbReference type="eggNOG" id="KOG1584">
    <property type="taxonomic scope" value="Eukaryota"/>
</dbReference>
<gene>
    <name evidence="7" type="primary">LOC100566571</name>
</gene>
<reference evidence="7" key="3">
    <citation type="submission" date="2025-09" db="UniProtKB">
        <authorList>
            <consortium name="Ensembl"/>
        </authorList>
    </citation>
    <scope>IDENTIFICATION</scope>
</reference>
<dbReference type="Gene3D" id="3.40.50.300">
    <property type="entry name" value="P-loop containing nucleotide triphosphate hydrolases"/>
    <property type="match status" value="1"/>
</dbReference>
<dbReference type="HOGENOM" id="CLU_027239_1_2_1"/>
<keyword evidence="4 5" id="KW-0808">Transferase</keyword>
<dbReference type="AlphaFoldDB" id="H9GB94"/>
<organism evidence="7 8">
    <name type="scientific">Anolis carolinensis</name>
    <name type="common">Green anole</name>
    <name type="synonym">American chameleon</name>
    <dbReference type="NCBI Taxonomy" id="28377"/>
    <lineage>
        <taxon>Eukaryota</taxon>
        <taxon>Metazoa</taxon>
        <taxon>Chordata</taxon>
        <taxon>Craniata</taxon>
        <taxon>Vertebrata</taxon>
        <taxon>Euteleostomi</taxon>
        <taxon>Lepidosauria</taxon>
        <taxon>Squamata</taxon>
        <taxon>Bifurcata</taxon>
        <taxon>Unidentata</taxon>
        <taxon>Episquamata</taxon>
        <taxon>Toxicofera</taxon>
        <taxon>Iguania</taxon>
        <taxon>Dactyloidae</taxon>
        <taxon>Anolis</taxon>
    </lineage>
</organism>
<evidence type="ECO:0000256" key="4">
    <source>
        <dbReference type="ARBA" id="ARBA00022679"/>
    </source>
</evidence>
<evidence type="ECO:0000313" key="7">
    <source>
        <dbReference type="Ensembl" id="ENSACAP00000006203.3"/>
    </source>
</evidence>
<dbReference type="EC" id="2.8.2.-" evidence="5"/>
<dbReference type="KEGG" id="acs:100566571"/>
<reference evidence="7" key="1">
    <citation type="submission" date="2009-12" db="EMBL/GenBank/DDBJ databases">
        <title>The Genome Sequence of Anolis carolinensis (Green Anole Lizard).</title>
        <authorList>
            <consortium name="The Genome Sequencing Platform"/>
            <person name="Di Palma F."/>
            <person name="Alfoldi J."/>
            <person name="Heiman D."/>
            <person name="Young S."/>
            <person name="Grabherr M."/>
            <person name="Johnson J."/>
            <person name="Lander E.S."/>
            <person name="Lindblad-Toh K."/>
        </authorList>
    </citation>
    <scope>NUCLEOTIDE SEQUENCE [LARGE SCALE GENOMIC DNA]</scope>
    <source>
        <strain evidence="7">JBL SC #1</strain>
    </source>
</reference>
<keyword evidence="3" id="KW-0963">Cytoplasm</keyword>
<dbReference type="InParanoid" id="H9GB94"/>
<name>H9GB94_ANOCA</name>
<comment type="similarity">
    <text evidence="2 5">Belongs to the sulfotransferase 1 family.</text>
</comment>